<evidence type="ECO:0000313" key="5">
    <source>
        <dbReference type="EMBL" id="KAG9392550.1"/>
    </source>
</evidence>
<feature type="coiled-coil region" evidence="2">
    <location>
        <begin position="970"/>
        <end position="1051"/>
    </location>
</feature>
<feature type="coiled-coil region" evidence="2">
    <location>
        <begin position="1320"/>
        <end position="1375"/>
    </location>
</feature>
<sequence length="2667" mass="290238">MTQFAKGARSTMDVFKALKEYKSLSDLKTALRELCNMFSEDTDLACPCIEDVLVHLGSEDDEVVCYALAAIINITTNLENHAAFRAANGIARVIDCLALDRAEESASDIQRFSLRCICNLASAPPNMIPLVEAGVLTHLQRTLATVTDTDILLFALGCLLHLFTVPVIIQKSYEHPKLYIDLVGLLECDNSRLQRYAVGVLNNLMADDGALFKILGLDVLVQYRALADSKDDKLRAHVWKGIQSIADAASILLEQPASQEETDESVFRIQIAALTKQNAGLRAQHRELVEAKDKAEDEALNLRHELKDAQADIKALSSSAGSSNEKFTVLRNEISALKKELAESRHTEAEGARMVEQYREELARATQQAETIEQVGPETEAKVNGLTAEVARLDGLVRQLEDDLAARSKELDRAVVAKGQVESRVSQLSKQLTAERKKGESLAQTDNDAAARIKQLTAELNIRDEDDERRVEAHNAEVESLHARILAMDEQLASLTKGLADAEERARQEATRARRAGVLASDTKLLETKLEEAKQRALKALQGEKDACGAAERYRLEVEALGAAQDRVSTDSASARKAYEARLDALTGQNQRYAESIEGLQNDLHEQVHRAEAAEAALKTAREKAGQAEAEARRIKASIKASAGQDEEASLRIAALTKELDIRESADAGRTRDHEREVEALHMTIATLEAAQVQLERQVRDQQTRLDSAPPFAASDIKEAKRRASEMEAKAAEAAADLELALAAEKEATAKVLQYQAEVAELSATAEKREAALTGNLSHVQLELGETADANEVLRNELREHRDRIQNLVESAKELEAARDSAVAEKDRLEAKVSSLIDQSGSEQWAHDRIAALEHEMEVRDQQETARVREESTETAKLSAKLVELQREHDEAVERLAVVQLEAGTVKGELKEAVVERDCLSTELGDLQARYDALIAQTNSSDSLATAATTRITELEHEIAVRDADDKKLAAEHEKSISKLEGALATVESERDELAEKVESLNADLRDRQAAIESVAEEDAPARVVALEAEVERLNAELEKTKAAETAATEQSMALSDEIRIREAAEVQREASHSMELAGLEAKVLEQNAKVEELEETASNLVSDNENLREMAETALADKETLKATLDATTAELEAAQANQESIAGADDDAMQRIMALETELALRDKEQEAKAIDSLSLQEKLTAELDQATRALEQVTAEAEAYKTDLAEAADHMEQMEGFYKAQIEQLESSDDGSAEKIAELKNELENQVKYAREELSGRDSRIAELMASIEALNDDLEEKQRDVNYFRTLYDTVSGNLTQLKQEVAATAEVEPDDDGSAEKIAELKAELERQVSHAHSEVEARERRIADLEKAVEELKEAAEEKQRDVNYYRTLHNEVAENLAQATATAGAADDGSAAKIAELQAELERITEYYHELLAEKDRAVQEQQVVDDSEEVTATLRREVARLTAELEAVEEISGARATAAGDSAAAALDRVRELTRELESQATYYQELVQEKVERIEELEATTTAERDGMSDAVIAVQQERDGLRDSARQLQAEVDSLERQVADAGDTIAILKKELDTQTRTATEEVKELESTIEELRQQLADGAVQAQQAKAAADEEKEALMLSIKRSEIEVERYKDLATMDGLQEAVTVNLREADDLLEETIKATAPRSTPAVPDSVLETLRRREALDKGVEPPSARKPPIGRPARRSFTQIASRHAQRMDELEAETARLQTAKQQAAEADRTRLLSSRAVSEHPAVSTIVSNNVRLAHSLQSGETTVDVPQLVRDIKEVAPAFPRAFVVRRVPTDDGVQLASNVAKLAVCVALSPDLACEAYSEEIIATLGDMVSRFHDDVTSYAGMMEKPLAAAIACYALHCLSSLTLQDGAEFDLIDSNALPALVSYIPDSDALAVIADPLILSTFTTSLQVAAAVATCERGRSALMALDFLEALDRLLEVTPVGSDSTAMTVRRYAVKCLRNMALGNSVRPQVNNSIVLKLKALLDTCEDDETLRFVSHIFAILSTVASRRHDLAEMGVVRAIASLLYCSDGDAQRNCVAFLLGCSAAANVRAVVSDPNVVAGLVCALSNPDHAMLRLTLRLLTVLVLHKNVSYDSLLEAAGEYPVIGRLVEILECPEPAAQKYATRLLAYFYSGDGSRRTDAPEARAAFLRRTEALAALQLTINGEDVSGLTAVCRVLPKLLTGVGRINILAEAGQLALGLCTTGPFLATMLAHGLAESIQTLMGGLYNPMVRSFGPDRPPSRPSSAMSAKSGYSRISTASTTMQMDSAAGGPEIQRAYVAFTLALMISENDDGLERLTDVEDPFHNLGLDTLVLVYLNSATPAVSAIRDGALALFCRLAVVPSIAEAIIHEQTTFEVEDGDISVLETAVDMAMLMNGIGMIEQSLRLLDAIASTDAVDLITQEDVINLLATRATTDDEHALAAAVVLTKMDPSAVADAGSADAVSSLIASPQPAVRDHGLRIVGKILNIRPESCDTDNIMAVAMEVARVFPEADVDSVIGALGRGATLELYADHAAAHRLTRALLISYFESIPLGHHDPIFAADLIAWLTSPSGSAGLEEAVVERVAKAAGNAVKFMLFADCADGAPLIEVIKTIVTVGKKVTREVALVLVGNEAVSRSLLSMADKRRKPAHPLRKQVGALFTVLTGDAEVKRVMRSFEPWG</sequence>
<evidence type="ECO:0000256" key="1">
    <source>
        <dbReference type="PROSITE-ProRule" id="PRU00284"/>
    </source>
</evidence>
<accession>A0A8J6AVE2</accession>
<dbReference type="Gene3D" id="1.25.10.10">
    <property type="entry name" value="Leucine-rich Repeat Variant"/>
    <property type="match status" value="2"/>
</dbReference>
<feature type="coiled-coil region" evidence="2">
    <location>
        <begin position="1179"/>
        <end position="1284"/>
    </location>
</feature>
<dbReference type="EMBL" id="JAHDYR010000038">
    <property type="protein sequence ID" value="KAG9392550.1"/>
    <property type="molecule type" value="Genomic_DNA"/>
</dbReference>
<dbReference type="InterPro" id="IPR004089">
    <property type="entry name" value="MCPsignal_dom"/>
</dbReference>
<feature type="coiled-coil region" evidence="2">
    <location>
        <begin position="1077"/>
        <end position="1139"/>
    </location>
</feature>
<dbReference type="Proteomes" id="UP000717585">
    <property type="component" value="Unassembled WGS sequence"/>
</dbReference>
<feature type="region of interest" description="Disordered" evidence="3">
    <location>
        <begin position="1674"/>
        <end position="1696"/>
    </location>
</feature>
<evidence type="ECO:0000313" key="6">
    <source>
        <dbReference type="Proteomes" id="UP000717585"/>
    </source>
</evidence>
<feature type="coiled-coil region" evidence="2">
    <location>
        <begin position="868"/>
        <end position="902"/>
    </location>
</feature>
<feature type="coiled-coil region" evidence="2">
    <location>
        <begin position="1401"/>
        <end position="1601"/>
    </location>
</feature>
<dbReference type="PROSITE" id="PS50111">
    <property type="entry name" value="CHEMOTAXIS_TRANSDUC_2"/>
    <property type="match status" value="1"/>
</dbReference>
<organism evidence="5 6">
    <name type="scientific">Carpediemonas membranifera</name>
    <dbReference type="NCBI Taxonomy" id="201153"/>
    <lineage>
        <taxon>Eukaryota</taxon>
        <taxon>Metamonada</taxon>
        <taxon>Carpediemonas-like organisms</taxon>
        <taxon>Carpediemonas</taxon>
    </lineage>
</organism>
<reference evidence="5" key="1">
    <citation type="submission" date="2021-05" db="EMBL/GenBank/DDBJ databases">
        <title>A free-living protist that lacks canonical eukaryotic 1 DNA replication and segregation systems.</title>
        <authorList>
            <person name="Salas-Leiva D.E."/>
            <person name="Tromer E.C."/>
            <person name="Curtis B.A."/>
            <person name="Jerlstrom-Hultqvist J."/>
            <person name="Kolisko M."/>
            <person name="Yi Z."/>
            <person name="Salas-Leiva J.S."/>
            <person name="Gallot-Lavallee L."/>
            <person name="Kops G.J.P.L."/>
            <person name="Archibald J.M."/>
            <person name="Simpson A.G.B."/>
            <person name="Roger A.J."/>
        </authorList>
    </citation>
    <scope>NUCLEOTIDE SEQUENCE</scope>
    <source>
        <strain evidence="5">BICM</strain>
    </source>
</reference>
<keyword evidence="6" id="KW-1185">Reference proteome</keyword>
<dbReference type="PANTHER" id="PTHR46753:SF3">
    <property type="entry name" value="PDZ DOMAIN-CONTAINING PROTEIN"/>
    <property type="match status" value="1"/>
</dbReference>
<keyword evidence="2" id="KW-0175">Coiled coil</keyword>
<name>A0A8J6AVE2_9EUKA</name>
<feature type="coiled-coil region" evidence="2">
    <location>
        <begin position="355"/>
        <end position="403"/>
    </location>
</feature>
<feature type="coiled-coil region" evidence="2">
    <location>
        <begin position="1702"/>
        <end position="1732"/>
    </location>
</feature>
<dbReference type="SMART" id="SM00185">
    <property type="entry name" value="ARM"/>
    <property type="match status" value="6"/>
</dbReference>
<feature type="coiled-coil region" evidence="2">
    <location>
        <begin position="271"/>
        <end position="319"/>
    </location>
</feature>
<dbReference type="InterPro" id="IPR016024">
    <property type="entry name" value="ARM-type_fold"/>
</dbReference>
<keyword evidence="1" id="KW-0807">Transducer</keyword>
<evidence type="ECO:0000256" key="2">
    <source>
        <dbReference type="SAM" id="Coils"/>
    </source>
</evidence>
<dbReference type="GO" id="GO:0007165">
    <property type="term" value="P:signal transduction"/>
    <property type="evidence" value="ECO:0007669"/>
    <property type="project" value="UniProtKB-KW"/>
</dbReference>
<feature type="coiled-coil region" evidence="2">
    <location>
        <begin position="576"/>
        <end position="638"/>
    </location>
</feature>
<dbReference type="GO" id="GO:0016020">
    <property type="term" value="C:membrane"/>
    <property type="evidence" value="ECO:0007669"/>
    <property type="project" value="InterPro"/>
</dbReference>
<evidence type="ECO:0000259" key="4">
    <source>
        <dbReference type="PROSITE" id="PS50111"/>
    </source>
</evidence>
<dbReference type="InterPro" id="IPR011989">
    <property type="entry name" value="ARM-like"/>
</dbReference>
<feature type="domain" description="Methyl-accepting transducer" evidence="4">
    <location>
        <begin position="1319"/>
        <end position="1585"/>
    </location>
</feature>
<evidence type="ECO:0000256" key="3">
    <source>
        <dbReference type="SAM" id="MobiDB-lite"/>
    </source>
</evidence>
<proteinExistence type="predicted"/>
<dbReference type="SUPFAM" id="SSF48371">
    <property type="entry name" value="ARM repeat"/>
    <property type="match status" value="2"/>
</dbReference>
<dbReference type="InterPro" id="IPR000225">
    <property type="entry name" value="Armadillo"/>
</dbReference>
<gene>
    <name evidence="5" type="ORF">J8273_5555</name>
</gene>
<dbReference type="PANTHER" id="PTHR46753">
    <property type="entry name" value="FYVE AND COILED-COIL DOMAIN-CONTAINING PROTEIN 1"/>
    <property type="match status" value="1"/>
</dbReference>
<comment type="caution">
    <text evidence="5">The sequence shown here is derived from an EMBL/GenBank/DDBJ whole genome shotgun (WGS) entry which is preliminary data.</text>
</comment>
<protein>
    <submittedName>
        <fullName evidence="5">Bacterial chemotaxis sensory transducers domain</fullName>
    </submittedName>
</protein>
<feature type="coiled-coil region" evidence="2">
    <location>
        <begin position="678"/>
        <end position="839"/>
    </location>
</feature>